<dbReference type="GeneID" id="63857687"/>
<evidence type="ECO:0000313" key="2">
    <source>
        <dbReference type="Proteomes" id="UP000249789"/>
    </source>
</evidence>
<accession>A0A8G1RI63</accession>
<keyword evidence="2" id="KW-1185">Reference proteome</keyword>
<gene>
    <name evidence="1" type="ORF">BO72DRAFT_289257</name>
</gene>
<evidence type="ECO:0000313" key="1">
    <source>
        <dbReference type="EMBL" id="RAK72220.1"/>
    </source>
</evidence>
<protein>
    <submittedName>
        <fullName evidence="1">Uncharacterized protein</fullName>
    </submittedName>
</protein>
<proteinExistence type="predicted"/>
<dbReference type="RefSeq" id="XP_040796232.1">
    <property type="nucleotide sequence ID" value="XM_040940354.1"/>
</dbReference>
<sequence>MQSDPAVSIYQPITTALAPALILRPRVSKQSHSWDLVRLQISHSSYFVPIQHRLLVRKSPVHMARQFDQLKKTLAQETFLSLQASVSGWHGKGISLVGNLELNSEVSVNYTPSPLRGVFEYLVFSMASRHMLRSTCYVLANPAPTGCHQLLDSISSDVAYSISMQQAIENTSIKDRNSRN</sequence>
<organism evidence="1 2">
    <name type="scientific">Aspergillus fijiensis CBS 313.89</name>
    <dbReference type="NCBI Taxonomy" id="1448319"/>
    <lineage>
        <taxon>Eukaryota</taxon>
        <taxon>Fungi</taxon>
        <taxon>Dikarya</taxon>
        <taxon>Ascomycota</taxon>
        <taxon>Pezizomycotina</taxon>
        <taxon>Eurotiomycetes</taxon>
        <taxon>Eurotiomycetidae</taxon>
        <taxon>Eurotiales</taxon>
        <taxon>Aspergillaceae</taxon>
        <taxon>Aspergillus</taxon>
    </lineage>
</organism>
<dbReference type="EMBL" id="KZ824700">
    <property type="protein sequence ID" value="RAK72220.1"/>
    <property type="molecule type" value="Genomic_DNA"/>
</dbReference>
<dbReference type="VEuPathDB" id="FungiDB:BO72DRAFT_289257"/>
<dbReference type="AlphaFoldDB" id="A0A8G1RI63"/>
<reference evidence="1 2" key="1">
    <citation type="submission" date="2018-02" db="EMBL/GenBank/DDBJ databases">
        <title>The genomes of Aspergillus section Nigri reveals drivers in fungal speciation.</title>
        <authorList>
            <consortium name="DOE Joint Genome Institute"/>
            <person name="Vesth T.C."/>
            <person name="Nybo J."/>
            <person name="Theobald S."/>
            <person name="Brandl J."/>
            <person name="Frisvad J.C."/>
            <person name="Nielsen K.F."/>
            <person name="Lyhne E.K."/>
            <person name="Kogle M.E."/>
            <person name="Kuo A."/>
            <person name="Riley R."/>
            <person name="Clum A."/>
            <person name="Nolan M."/>
            <person name="Lipzen A."/>
            <person name="Salamov A."/>
            <person name="Henrissat B."/>
            <person name="Wiebenga A."/>
            <person name="De vries R.P."/>
            <person name="Grigoriev I.V."/>
            <person name="Mortensen U.H."/>
            <person name="Andersen M.R."/>
            <person name="Baker S.E."/>
        </authorList>
    </citation>
    <scope>NUCLEOTIDE SEQUENCE [LARGE SCALE GENOMIC DNA]</scope>
    <source>
        <strain evidence="1 2">CBS 313.89</strain>
    </source>
</reference>
<dbReference type="Proteomes" id="UP000249789">
    <property type="component" value="Unassembled WGS sequence"/>
</dbReference>
<name>A0A8G1RI63_9EURO</name>